<keyword evidence="2" id="KW-1185">Reference proteome</keyword>
<dbReference type="AlphaFoldDB" id="A0A1I2A3C8"/>
<dbReference type="EMBL" id="FONL01000005">
    <property type="protein sequence ID" value="SFE38319.1"/>
    <property type="molecule type" value="Genomic_DNA"/>
</dbReference>
<evidence type="ECO:0000313" key="1">
    <source>
        <dbReference type="EMBL" id="SFE38319.1"/>
    </source>
</evidence>
<protein>
    <submittedName>
        <fullName evidence="1">Uncharacterized protein</fullName>
    </submittedName>
</protein>
<reference evidence="1 2" key="1">
    <citation type="submission" date="2016-10" db="EMBL/GenBank/DDBJ databases">
        <authorList>
            <person name="de Groot N.N."/>
        </authorList>
    </citation>
    <scope>NUCLEOTIDE SEQUENCE [LARGE SCALE GENOMIC DNA]</scope>
    <source>
        <strain evidence="1 2">DSM 9236</strain>
    </source>
</reference>
<accession>A0A1I2A3C8</accession>
<organism evidence="1 2">
    <name type="scientific">Succiniclasticum ruminis DSM 9236</name>
    <dbReference type="NCBI Taxonomy" id="1123323"/>
    <lineage>
        <taxon>Bacteria</taxon>
        <taxon>Bacillati</taxon>
        <taxon>Bacillota</taxon>
        <taxon>Negativicutes</taxon>
        <taxon>Acidaminococcales</taxon>
        <taxon>Acidaminococcaceae</taxon>
        <taxon>Succiniclasticum</taxon>
    </lineage>
</organism>
<sequence length="134" mass="16013">MVDAKKIEFEFKKYMDIYKADPELGHLMQQMTFQELFNEKFMKENSKFASMDDMLFKSDFGLTNPLEIEKVNQDKWNAFIAKNTECENWHQFGKLAMIEWMKTVIDLWAQLKEKRAKDAKNAKKAEKKAQKEKE</sequence>
<evidence type="ECO:0000313" key="2">
    <source>
        <dbReference type="Proteomes" id="UP000198896"/>
    </source>
</evidence>
<proteinExistence type="predicted"/>
<dbReference type="STRING" id="1123323.SAMN05216245_10528"/>
<dbReference type="Proteomes" id="UP000198896">
    <property type="component" value="Unassembled WGS sequence"/>
</dbReference>
<name>A0A1I2A3C8_9FIRM</name>
<gene>
    <name evidence="1" type="ORF">SAMN05216245_10528</name>
</gene>